<dbReference type="PANTHER" id="PTHR43820:SF6">
    <property type="entry name" value="ABC TRANSPORTER ATP-BINDING PROTEIN"/>
    <property type="match status" value="1"/>
</dbReference>
<keyword evidence="9" id="KW-1185">Reference proteome</keyword>
<gene>
    <name evidence="8" type="ORF">SAMN02745223_00523</name>
    <name evidence="7" type="ORF">VW29_16835</name>
</gene>
<feature type="domain" description="ABC transporter" evidence="6">
    <location>
        <begin position="6"/>
        <end position="238"/>
    </location>
</feature>
<dbReference type="GO" id="GO:0015807">
    <property type="term" value="P:L-amino acid transport"/>
    <property type="evidence" value="ECO:0007669"/>
    <property type="project" value="TreeGrafter"/>
</dbReference>
<dbReference type="PROSITE" id="PS00211">
    <property type="entry name" value="ABC_TRANSPORTER_1"/>
    <property type="match status" value="1"/>
</dbReference>
<dbReference type="SMART" id="SM00382">
    <property type="entry name" value="AAA"/>
    <property type="match status" value="1"/>
</dbReference>
<proteinExistence type="inferred from homology"/>
<reference evidence="7 9" key="1">
    <citation type="submission" date="2015-03" db="EMBL/GenBank/DDBJ databases">
        <authorList>
            <person name="Hassan Y.I."/>
            <person name="Lepp D."/>
            <person name="Zhou T."/>
        </authorList>
    </citation>
    <scope>NUCLEOTIDE SEQUENCE [LARGE SCALE GENOMIC DNA]</scope>
    <source>
        <strain evidence="7 9">DSM 17137</strain>
    </source>
</reference>
<evidence type="ECO:0000313" key="9">
    <source>
        <dbReference type="Proteomes" id="UP000033608"/>
    </source>
</evidence>
<reference evidence="8 10" key="2">
    <citation type="submission" date="2016-11" db="EMBL/GenBank/DDBJ databases">
        <authorList>
            <person name="Jaros S."/>
            <person name="Januszkiewicz K."/>
            <person name="Wedrychowicz H."/>
        </authorList>
    </citation>
    <scope>NUCLEOTIDE SEQUENCE [LARGE SCALE GENOMIC DNA]</scope>
    <source>
        <strain evidence="8 10">DSM 17137</strain>
    </source>
</reference>
<dbReference type="CDD" id="cd03224">
    <property type="entry name" value="ABC_TM1139_LivF_branched"/>
    <property type="match status" value="1"/>
</dbReference>
<dbReference type="EMBL" id="LAJF01000101">
    <property type="protein sequence ID" value="KKB80668.1"/>
    <property type="molecule type" value="Genomic_DNA"/>
</dbReference>
<dbReference type="AlphaFoldDB" id="A0A0F5LE91"/>
<dbReference type="InterPro" id="IPR052156">
    <property type="entry name" value="BCAA_Transport_ATP-bd_LivF"/>
</dbReference>
<dbReference type="PANTHER" id="PTHR43820">
    <property type="entry name" value="HIGH-AFFINITY BRANCHED-CHAIN AMINO ACID TRANSPORT ATP-BINDING PROTEIN LIVF"/>
    <property type="match status" value="1"/>
</dbReference>
<evidence type="ECO:0000256" key="2">
    <source>
        <dbReference type="ARBA" id="ARBA00022448"/>
    </source>
</evidence>
<evidence type="ECO:0000313" key="7">
    <source>
        <dbReference type="EMBL" id="KKB80668.1"/>
    </source>
</evidence>
<dbReference type="SUPFAM" id="SSF52540">
    <property type="entry name" value="P-loop containing nucleoside triphosphate hydrolases"/>
    <property type="match status" value="1"/>
</dbReference>
<evidence type="ECO:0000256" key="3">
    <source>
        <dbReference type="ARBA" id="ARBA00022741"/>
    </source>
</evidence>
<keyword evidence="5" id="KW-0029">Amino-acid transport</keyword>
<evidence type="ECO:0000256" key="5">
    <source>
        <dbReference type="ARBA" id="ARBA00022970"/>
    </source>
</evidence>
<dbReference type="Gene3D" id="3.40.50.300">
    <property type="entry name" value="P-loop containing nucleotide triphosphate hydrolases"/>
    <property type="match status" value="1"/>
</dbReference>
<name>A0A0F5LE91_9HYPH</name>
<dbReference type="Pfam" id="PF00005">
    <property type="entry name" value="ABC_tran"/>
    <property type="match status" value="1"/>
</dbReference>
<dbReference type="STRING" id="1121477.SAMN02745223_00523"/>
<dbReference type="EMBL" id="FQVC01000001">
    <property type="protein sequence ID" value="SHE48768.1"/>
    <property type="molecule type" value="Genomic_DNA"/>
</dbReference>
<evidence type="ECO:0000313" key="10">
    <source>
        <dbReference type="Proteomes" id="UP000184533"/>
    </source>
</evidence>
<sequence length="243" mass="25652">MSGHLFQANNVVAGYRPDLPIIHGVSMHVDAAEMVTIIGPNGAGKSTMIKAIAGVLPISSGSVTLAGKDITRLPTHGMAAASIAYVPQTDNVFTTLTINENLLLGASSLPKAKALEQVGKAYDKFPALKQYRDKKAKVLSGGQRQMLAVARALLTDPHLIMLDEPSAGLSPLMVSDVFARLRELVESGVSVLMVEQNAKAAMAVSHRTYVLAEGRNRVEGVSSALAQDPEVIAIYLGAGGRKR</sequence>
<dbReference type="InterPro" id="IPR003439">
    <property type="entry name" value="ABC_transporter-like_ATP-bd"/>
</dbReference>
<dbReference type="InterPro" id="IPR017871">
    <property type="entry name" value="ABC_transporter-like_CS"/>
</dbReference>
<dbReference type="GO" id="GO:0015658">
    <property type="term" value="F:branched-chain amino acid transmembrane transporter activity"/>
    <property type="evidence" value="ECO:0007669"/>
    <property type="project" value="TreeGrafter"/>
</dbReference>
<dbReference type="Proteomes" id="UP000184533">
    <property type="component" value="Unassembled WGS sequence"/>
</dbReference>
<dbReference type="InterPro" id="IPR027417">
    <property type="entry name" value="P-loop_NTPase"/>
</dbReference>
<dbReference type="Proteomes" id="UP000033608">
    <property type="component" value="Unassembled WGS sequence"/>
</dbReference>
<dbReference type="PROSITE" id="PS50893">
    <property type="entry name" value="ABC_TRANSPORTER_2"/>
    <property type="match status" value="1"/>
</dbReference>
<evidence type="ECO:0000313" key="8">
    <source>
        <dbReference type="EMBL" id="SHE48768.1"/>
    </source>
</evidence>
<protein>
    <submittedName>
        <fullName evidence="7">Branched-chain amino acid ABC transporter ATP-binding protein</fullName>
    </submittedName>
    <submittedName>
        <fullName evidence="8">Branched-chain amino acid transport system ATP-binding protein</fullName>
    </submittedName>
</protein>
<dbReference type="GO" id="GO:0005524">
    <property type="term" value="F:ATP binding"/>
    <property type="evidence" value="ECO:0007669"/>
    <property type="project" value="UniProtKB-KW"/>
</dbReference>
<organism evidence="7 9">
    <name type="scientific">Devosia limi DSM 17137</name>
    <dbReference type="NCBI Taxonomy" id="1121477"/>
    <lineage>
        <taxon>Bacteria</taxon>
        <taxon>Pseudomonadati</taxon>
        <taxon>Pseudomonadota</taxon>
        <taxon>Alphaproteobacteria</taxon>
        <taxon>Hyphomicrobiales</taxon>
        <taxon>Devosiaceae</taxon>
        <taxon>Devosia</taxon>
    </lineage>
</organism>
<dbReference type="InterPro" id="IPR003593">
    <property type="entry name" value="AAA+_ATPase"/>
</dbReference>
<keyword evidence="4 7" id="KW-0067">ATP-binding</keyword>
<keyword evidence="2" id="KW-0813">Transport</keyword>
<dbReference type="OrthoDB" id="8445866at2"/>
<dbReference type="PATRIC" id="fig|1121477.3.peg.114"/>
<evidence type="ECO:0000256" key="4">
    <source>
        <dbReference type="ARBA" id="ARBA00022840"/>
    </source>
</evidence>
<dbReference type="RefSeq" id="WP_046136428.1">
    <property type="nucleotide sequence ID" value="NZ_FQVC01000001.1"/>
</dbReference>
<keyword evidence="3" id="KW-0547">Nucleotide-binding</keyword>
<accession>A0A0F5LE91</accession>
<comment type="similarity">
    <text evidence="1">Belongs to the ABC transporter superfamily.</text>
</comment>
<evidence type="ECO:0000256" key="1">
    <source>
        <dbReference type="ARBA" id="ARBA00005417"/>
    </source>
</evidence>
<evidence type="ECO:0000259" key="6">
    <source>
        <dbReference type="PROSITE" id="PS50893"/>
    </source>
</evidence>
<dbReference type="GO" id="GO:0016887">
    <property type="term" value="F:ATP hydrolysis activity"/>
    <property type="evidence" value="ECO:0007669"/>
    <property type="project" value="InterPro"/>
</dbReference>